<feature type="signal peptide" evidence="1">
    <location>
        <begin position="1"/>
        <end position="23"/>
    </location>
</feature>
<keyword evidence="1" id="KW-0732">Signal</keyword>
<comment type="caution">
    <text evidence="2">The sequence shown here is derived from an EMBL/GenBank/DDBJ whole genome shotgun (WGS) entry which is preliminary data.</text>
</comment>
<dbReference type="InterPro" id="IPR006311">
    <property type="entry name" value="TAT_signal"/>
</dbReference>
<evidence type="ECO:0000256" key="1">
    <source>
        <dbReference type="SAM" id="SignalP"/>
    </source>
</evidence>
<name>A0ABW2Q4M1_9MICO</name>
<dbReference type="PROSITE" id="PS51257">
    <property type="entry name" value="PROKAR_LIPOPROTEIN"/>
    <property type="match status" value="1"/>
</dbReference>
<feature type="chain" id="PRO_5045811101" description="DNA modification methylase" evidence="1">
    <location>
        <begin position="24"/>
        <end position="171"/>
    </location>
</feature>
<keyword evidence="3" id="KW-1185">Reference proteome</keyword>
<dbReference type="RefSeq" id="WP_382391847.1">
    <property type="nucleotide sequence ID" value="NZ_JBHTCQ010000001.1"/>
</dbReference>
<proteinExistence type="predicted"/>
<gene>
    <name evidence="2" type="ORF">ACFQQL_04960</name>
</gene>
<dbReference type="EMBL" id="JBHTCQ010000001">
    <property type="protein sequence ID" value="MFC7404448.1"/>
    <property type="molecule type" value="Genomic_DNA"/>
</dbReference>
<organism evidence="2 3">
    <name type="scientific">Georgenia alba</name>
    <dbReference type="NCBI Taxonomy" id="2233858"/>
    <lineage>
        <taxon>Bacteria</taxon>
        <taxon>Bacillati</taxon>
        <taxon>Actinomycetota</taxon>
        <taxon>Actinomycetes</taxon>
        <taxon>Micrococcales</taxon>
        <taxon>Bogoriellaceae</taxon>
        <taxon>Georgenia</taxon>
    </lineage>
</organism>
<protein>
    <recommendedName>
        <fullName evidence="4">DNA modification methylase</fullName>
    </recommendedName>
</protein>
<reference evidence="3" key="1">
    <citation type="journal article" date="2019" name="Int. J. Syst. Evol. Microbiol.">
        <title>The Global Catalogue of Microorganisms (GCM) 10K type strain sequencing project: providing services to taxonomists for standard genome sequencing and annotation.</title>
        <authorList>
            <consortium name="The Broad Institute Genomics Platform"/>
            <consortium name="The Broad Institute Genome Sequencing Center for Infectious Disease"/>
            <person name="Wu L."/>
            <person name="Ma J."/>
        </authorList>
    </citation>
    <scope>NUCLEOTIDE SEQUENCE [LARGE SCALE GENOMIC DNA]</scope>
    <source>
        <strain evidence="3">JCM 1490</strain>
    </source>
</reference>
<dbReference type="PROSITE" id="PS51318">
    <property type="entry name" value="TAT"/>
    <property type="match status" value="1"/>
</dbReference>
<evidence type="ECO:0008006" key="4">
    <source>
        <dbReference type="Google" id="ProtNLM"/>
    </source>
</evidence>
<accession>A0ABW2Q4M1</accession>
<evidence type="ECO:0000313" key="3">
    <source>
        <dbReference type="Proteomes" id="UP001596455"/>
    </source>
</evidence>
<evidence type="ECO:0000313" key="2">
    <source>
        <dbReference type="EMBL" id="MFC7404448.1"/>
    </source>
</evidence>
<dbReference type="Proteomes" id="UP001596455">
    <property type="component" value="Unassembled WGS sequence"/>
</dbReference>
<sequence>MARTTRRTRLVSLAATGIAVAAAAGGCATMNPITTAEPYAPSDGVRVPIRSDLVVENLMVLTEADGETGHLLGAVVNRGTEAVEVSFTFGESGAPIPVTVEPEATVNFTEAGITVDQVEVPPGAVLPSVVATSQDGETTTRVPVLDGTIPPYDDFLESAQSGETWTPSSRD</sequence>